<evidence type="ECO:0000256" key="1">
    <source>
        <dbReference type="SAM" id="MobiDB-lite"/>
    </source>
</evidence>
<reference evidence="2 3" key="1">
    <citation type="submission" date="2018-01" db="EMBL/GenBank/DDBJ databases">
        <authorList>
            <person name="Gaut B.S."/>
            <person name="Morton B.R."/>
            <person name="Clegg M.T."/>
            <person name="Duvall M.R."/>
        </authorList>
    </citation>
    <scope>NUCLEOTIDE SEQUENCE [LARGE SCALE GENOMIC DNA]</scope>
    <source>
        <strain evidence="2">Cupriavidus taiwanensis LMG 19425</strain>
        <plasmid evidence="3">Plasmid iii</plasmid>
    </source>
</reference>
<feature type="region of interest" description="Disordered" evidence="1">
    <location>
        <begin position="1"/>
        <end position="42"/>
    </location>
</feature>
<organism evidence="2 3">
    <name type="scientific">Cupriavidus taiwanensis</name>
    <dbReference type="NCBI Taxonomy" id="164546"/>
    <lineage>
        <taxon>Bacteria</taxon>
        <taxon>Pseudomonadati</taxon>
        <taxon>Pseudomonadota</taxon>
        <taxon>Betaproteobacteria</taxon>
        <taxon>Burkholderiales</taxon>
        <taxon>Burkholderiaceae</taxon>
        <taxon>Cupriavidus</taxon>
    </lineage>
</organism>
<gene>
    <name evidence="2" type="ORF">CT19425_P50012</name>
</gene>
<proteinExistence type="predicted"/>
<accession>A0A375ITU8</accession>
<geneLocation type="plasmid" evidence="2">
    <name>III</name>
</geneLocation>
<protein>
    <submittedName>
        <fullName evidence="2">Uncharacterized protein</fullName>
    </submittedName>
</protein>
<dbReference type="EMBL" id="LT991978">
    <property type="protein sequence ID" value="SPK77561.1"/>
    <property type="molecule type" value="Genomic_DNA"/>
</dbReference>
<dbReference type="AlphaFoldDB" id="A0A375ITU8"/>
<evidence type="ECO:0000313" key="2">
    <source>
        <dbReference type="EMBL" id="SPK77561.1"/>
    </source>
</evidence>
<name>A0A375ITU8_9BURK</name>
<keyword evidence="2" id="KW-0614">Plasmid</keyword>
<dbReference type="Proteomes" id="UP000255505">
    <property type="component" value="Plasmid III"/>
</dbReference>
<sequence>MSRATPLRQATDAGLSPVVADQQHQGQRRGMAAGLSSSGSQDRLWDASAPPLMPHYLAPSRPLLFVRPPNVSPYAVKLQIPSRYCYCFATWVLLTPWSETADHASPKFAPVLSRIQTLAPPLALGATLGARVAVTQCKAALIANQKNPHPSALTECGQLELPMCRDEVRRRV</sequence>
<evidence type="ECO:0000313" key="3">
    <source>
        <dbReference type="Proteomes" id="UP000255505"/>
    </source>
</evidence>